<feature type="domain" description="HTH cro/C1-type" evidence="2">
    <location>
        <begin position="16"/>
        <end position="64"/>
    </location>
</feature>
<feature type="region of interest" description="Disordered" evidence="1">
    <location>
        <begin position="156"/>
        <end position="193"/>
    </location>
</feature>
<name>A0ABY4NC79_9MICO</name>
<dbReference type="Proteomes" id="UP001055868">
    <property type="component" value="Plasmid pCBA3104-01"/>
</dbReference>
<organism evidence="3 4">
    <name type="scientific">Brachybacterium kimchii</name>
    <dbReference type="NCBI Taxonomy" id="2942909"/>
    <lineage>
        <taxon>Bacteria</taxon>
        <taxon>Bacillati</taxon>
        <taxon>Actinomycetota</taxon>
        <taxon>Actinomycetes</taxon>
        <taxon>Micrococcales</taxon>
        <taxon>Dermabacteraceae</taxon>
        <taxon>Brachybacterium</taxon>
    </lineage>
</organism>
<protein>
    <submittedName>
        <fullName evidence="3">Helix-turn-helix domain-containing protein</fullName>
    </submittedName>
</protein>
<reference evidence="3" key="1">
    <citation type="submission" date="2022-05" db="EMBL/GenBank/DDBJ databases">
        <title>Genomic analysis of Brachybacterium sp. CBA3104.</title>
        <authorList>
            <person name="Roh S.W."/>
            <person name="Kim Y.B."/>
            <person name="Kim Y."/>
        </authorList>
    </citation>
    <scope>NUCLEOTIDE SEQUENCE</scope>
    <source>
        <strain evidence="3">CBA3104</strain>
        <plasmid evidence="3">pCBA3104-01</plasmid>
    </source>
</reference>
<keyword evidence="3" id="KW-0614">Plasmid</keyword>
<dbReference type="InterPro" id="IPR001387">
    <property type="entry name" value="Cro/C1-type_HTH"/>
</dbReference>
<dbReference type="Gene3D" id="1.10.260.40">
    <property type="entry name" value="lambda repressor-like DNA-binding domains"/>
    <property type="match status" value="1"/>
</dbReference>
<keyword evidence="4" id="KW-1185">Reference proteome</keyword>
<dbReference type="CDD" id="cd00093">
    <property type="entry name" value="HTH_XRE"/>
    <property type="match status" value="1"/>
</dbReference>
<accession>A0ABY4NC79</accession>
<evidence type="ECO:0000256" key="1">
    <source>
        <dbReference type="SAM" id="MobiDB-lite"/>
    </source>
</evidence>
<evidence type="ECO:0000313" key="3">
    <source>
        <dbReference type="EMBL" id="UQN31771.1"/>
    </source>
</evidence>
<evidence type="ECO:0000313" key="4">
    <source>
        <dbReference type="Proteomes" id="UP001055868"/>
    </source>
</evidence>
<geneLocation type="plasmid" evidence="3 4">
    <name>pCBA3104-01</name>
</geneLocation>
<dbReference type="PROSITE" id="PS50943">
    <property type="entry name" value="HTH_CROC1"/>
    <property type="match status" value="1"/>
</dbReference>
<dbReference type="RefSeq" id="WP_249481195.1">
    <property type="nucleotide sequence ID" value="NZ_CP097219.1"/>
</dbReference>
<dbReference type="SUPFAM" id="SSF47413">
    <property type="entry name" value="lambda repressor-like DNA-binding domains"/>
    <property type="match status" value="1"/>
</dbReference>
<evidence type="ECO:0000259" key="2">
    <source>
        <dbReference type="PROSITE" id="PS50943"/>
    </source>
</evidence>
<dbReference type="Pfam" id="PF13560">
    <property type="entry name" value="HTH_31"/>
    <property type="match status" value="1"/>
</dbReference>
<dbReference type="EMBL" id="CP097219">
    <property type="protein sequence ID" value="UQN31771.1"/>
    <property type="molecule type" value="Genomic_DNA"/>
</dbReference>
<proteinExistence type="predicted"/>
<dbReference type="InterPro" id="IPR010982">
    <property type="entry name" value="Lambda_DNA-bd_dom_sf"/>
</dbReference>
<sequence>MSSRRVLTPRDLGSTVRDARVAAGLTQAELAERADVSREWVVGLERGARPRAELTKVLGVLAALDQTVTVTDQERRPEKPAPSPRRGMTTAEITRRAIEQSRPTTDAARALADTMQRSSLLPKLAVLPKIDVSALMPKIDLSPLVPRPSSALLALMESAGRSNAEGGAEPDGGLSAEKPDSGEAGARPEGGPS</sequence>
<dbReference type="SMART" id="SM00530">
    <property type="entry name" value="HTH_XRE"/>
    <property type="match status" value="1"/>
</dbReference>
<feature type="region of interest" description="Disordered" evidence="1">
    <location>
        <begin position="71"/>
        <end position="106"/>
    </location>
</feature>
<gene>
    <name evidence="3" type="ORF">M4486_19470</name>
</gene>